<comment type="catalytic activity">
    <reaction evidence="1">
        <text>beta-D-ribopyranose = beta-D-ribofuranose</text>
        <dbReference type="Rhea" id="RHEA:25432"/>
        <dbReference type="ChEBI" id="CHEBI:27476"/>
        <dbReference type="ChEBI" id="CHEBI:47002"/>
        <dbReference type="EC" id="5.4.99.62"/>
    </reaction>
</comment>
<evidence type="ECO:0000256" key="3">
    <source>
        <dbReference type="ARBA" id="ARBA00036324"/>
    </source>
</evidence>
<dbReference type="Pfam" id="PF05025">
    <property type="entry name" value="RbsD_FucU"/>
    <property type="match status" value="1"/>
</dbReference>
<reference evidence="4 5" key="1">
    <citation type="submission" date="2018-03" db="EMBL/GenBank/DDBJ databases">
        <authorList>
            <person name="Keele B.F."/>
        </authorList>
    </citation>
    <scope>NUCLEOTIDE SEQUENCE [LARGE SCALE GENOMIC DNA]</scope>
    <source>
        <strain evidence="4 5">CECT 8504</strain>
    </source>
</reference>
<evidence type="ECO:0000256" key="2">
    <source>
        <dbReference type="ARBA" id="ARBA00023235"/>
    </source>
</evidence>
<evidence type="ECO:0000313" key="4">
    <source>
        <dbReference type="EMBL" id="SPJ22642.1"/>
    </source>
</evidence>
<dbReference type="PANTHER" id="PTHR31690">
    <property type="entry name" value="FUCOSE MUTAROTASE"/>
    <property type="match status" value="1"/>
</dbReference>
<proteinExistence type="predicted"/>
<dbReference type="GO" id="GO:0042806">
    <property type="term" value="F:fucose binding"/>
    <property type="evidence" value="ECO:0007669"/>
    <property type="project" value="TreeGrafter"/>
</dbReference>
<dbReference type="Gene3D" id="3.40.1650.10">
    <property type="entry name" value="RbsD-like domain"/>
    <property type="match status" value="1"/>
</dbReference>
<dbReference type="AlphaFoldDB" id="A0A2R8BR41"/>
<dbReference type="SUPFAM" id="SSF102546">
    <property type="entry name" value="RbsD-like"/>
    <property type="match status" value="1"/>
</dbReference>
<dbReference type="PANTHER" id="PTHR31690:SF4">
    <property type="entry name" value="FUCOSE MUTAROTASE"/>
    <property type="match status" value="1"/>
</dbReference>
<organism evidence="4 5">
    <name type="scientific">Palleronia abyssalis</name>
    <dbReference type="NCBI Taxonomy" id="1501240"/>
    <lineage>
        <taxon>Bacteria</taxon>
        <taxon>Pseudomonadati</taxon>
        <taxon>Pseudomonadota</taxon>
        <taxon>Alphaproteobacteria</taxon>
        <taxon>Rhodobacterales</taxon>
        <taxon>Roseobacteraceae</taxon>
        <taxon>Palleronia</taxon>
    </lineage>
</organism>
<dbReference type="InterPro" id="IPR023750">
    <property type="entry name" value="RbsD-like_sf"/>
</dbReference>
<dbReference type="GO" id="GO:0062193">
    <property type="term" value="F:D-ribose pyranase activity"/>
    <property type="evidence" value="ECO:0007669"/>
    <property type="project" value="UniProtKB-EC"/>
</dbReference>
<dbReference type="OrthoDB" id="7947972at2"/>
<keyword evidence="5" id="KW-1185">Reference proteome</keyword>
<dbReference type="Proteomes" id="UP000244912">
    <property type="component" value="Unassembled WGS sequence"/>
</dbReference>
<dbReference type="EMBL" id="ONZF01000001">
    <property type="protein sequence ID" value="SPJ22642.1"/>
    <property type="molecule type" value="Genomic_DNA"/>
</dbReference>
<name>A0A2R8BR41_9RHOB</name>
<dbReference type="EC" id="5.1.3.29" evidence="4"/>
<keyword evidence="2 4" id="KW-0413">Isomerase</keyword>
<dbReference type="RefSeq" id="WP_108892502.1">
    <property type="nucleotide sequence ID" value="NZ_ONZF01000001.1"/>
</dbReference>
<protein>
    <submittedName>
        <fullName evidence="4">L-fucose mutarotase</fullName>
        <ecNumber evidence="4">5.1.3.29</ecNumber>
    </submittedName>
</protein>
<sequence length="146" mass="15863">MLKGIDPLLGPDLLWTLASMGHGDEIVISDANFPGASVARTTVRGTPLRADCDAIRMLEVVLSVLPLDTFDGPAVHTMQVVDDPKATPDVVANAERVLKPFGAERRALERFAFYDRAKTAFAVLRTAEARPYGNFILRKGVIASTR</sequence>
<dbReference type="GO" id="GO:0006004">
    <property type="term" value="P:fucose metabolic process"/>
    <property type="evidence" value="ECO:0007669"/>
    <property type="project" value="TreeGrafter"/>
</dbReference>
<dbReference type="InterPro" id="IPR007721">
    <property type="entry name" value="RbsD_FucU"/>
</dbReference>
<accession>A0A2R8BR41</accession>
<dbReference type="GO" id="GO:0036373">
    <property type="term" value="F:L-fucose mutarotase activity"/>
    <property type="evidence" value="ECO:0007669"/>
    <property type="project" value="UniProtKB-EC"/>
</dbReference>
<comment type="catalytic activity">
    <reaction evidence="3">
        <text>alpha-L-fucose = beta-L-fucose</text>
        <dbReference type="Rhea" id="RHEA:25580"/>
        <dbReference type="ChEBI" id="CHEBI:42548"/>
        <dbReference type="ChEBI" id="CHEBI:42589"/>
        <dbReference type="EC" id="5.1.3.29"/>
    </reaction>
</comment>
<dbReference type="InterPro" id="IPR050443">
    <property type="entry name" value="RbsD/FucU_mutarotase"/>
</dbReference>
<evidence type="ECO:0000313" key="5">
    <source>
        <dbReference type="Proteomes" id="UP000244912"/>
    </source>
</evidence>
<evidence type="ECO:0000256" key="1">
    <source>
        <dbReference type="ARBA" id="ARBA00000223"/>
    </source>
</evidence>
<gene>
    <name evidence="4" type="primary">fucU</name>
    <name evidence="4" type="ORF">PAA8504_00437</name>
</gene>